<sequence>MPEPIPSAEEALARLTMPLVETMMTQRAIRRVRPDPVDDAIVLKCIELALRAPTGANGQNWEFVVVKDPRVKKKLQRRYRLAWRAFHRTSIRDIASYDEEMAKSVKAIEWQLEHFTEIPVLVIACLKLGSRDGKVPFVPMPHAAASAFFGSIYPSVQNLLLAARSMGLGASLITLPLWNLTSARRILGLPMDVTPCAVVPLGWPKGRYGPSTRRPVDEVVHLDRYGNRAWFGPRRR</sequence>
<feature type="domain" description="Nitroreductase" evidence="4">
    <location>
        <begin position="26"/>
        <end position="203"/>
    </location>
</feature>
<evidence type="ECO:0000313" key="6">
    <source>
        <dbReference type="Proteomes" id="UP000294952"/>
    </source>
</evidence>
<accession>A0A4R5X6V5</accession>
<dbReference type="SUPFAM" id="SSF55469">
    <property type="entry name" value="FMN-dependent nitroreductase-like"/>
    <property type="match status" value="1"/>
</dbReference>
<dbReference type="AlphaFoldDB" id="A0A4R5X6V5"/>
<keyword evidence="3" id="KW-0560">Oxidoreductase</keyword>
<protein>
    <submittedName>
        <fullName evidence="5">Nitroreductase</fullName>
    </submittedName>
</protein>
<evidence type="ECO:0000259" key="4">
    <source>
        <dbReference type="Pfam" id="PF00881"/>
    </source>
</evidence>
<evidence type="ECO:0000256" key="2">
    <source>
        <dbReference type="ARBA" id="ARBA00022643"/>
    </source>
</evidence>
<dbReference type="GO" id="GO:0016491">
    <property type="term" value="F:oxidoreductase activity"/>
    <property type="evidence" value="ECO:0007669"/>
    <property type="project" value="UniProtKB-KW"/>
</dbReference>
<dbReference type="EMBL" id="SDLP01000004">
    <property type="protein sequence ID" value="TDL07315.1"/>
    <property type="molecule type" value="Genomic_DNA"/>
</dbReference>
<evidence type="ECO:0000256" key="3">
    <source>
        <dbReference type="ARBA" id="ARBA00023002"/>
    </source>
</evidence>
<dbReference type="Gene3D" id="3.40.109.10">
    <property type="entry name" value="NADH Oxidase"/>
    <property type="match status" value="1"/>
</dbReference>
<comment type="caution">
    <text evidence="5">The sequence shown here is derived from an EMBL/GenBank/DDBJ whole genome shotgun (WGS) entry which is preliminary data.</text>
</comment>
<dbReference type="Proteomes" id="UP000294952">
    <property type="component" value="Unassembled WGS sequence"/>
</dbReference>
<dbReference type="InterPro" id="IPR029479">
    <property type="entry name" value="Nitroreductase"/>
</dbReference>
<evidence type="ECO:0000313" key="5">
    <source>
        <dbReference type="EMBL" id="TDL07315.1"/>
    </source>
</evidence>
<dbReference type="PANTHER" id="PTHR23026:SF90">
    <property type="entry name" value="IODOTYROSINE DEIODINASE 1"/>
    <property type="match status" value="1"/>
</dbReference>
<dbReference type="PANTHER" id="PTHR23026">
    <property type="entry name" value="NADPH NITROREDUCTASE"/>
    <property type="match status" value="1"/>
</dbReference>
<organism evidence="5 6">
    <name type="scientific">Mycolicibacterium obuense</name>
    <dbReference type="NCBI Taxonomy" id="1807"/>
    <lineage>
        <taxon>Bacteria</taxon>
        <taxon>Bacillati</taxon>
        <taxon>Actinomycetota</taxon>
        <taxon>Actinomycetes</taxon>
        <taxon>Mycobacteriales</taxon>
        <taxon>Mycobacteriaceae</taxon>
        <taxon>Mycolicibacterium</taxon>
    </lineage>
</organism>
<gene>
    <name evidence="5" type="ORF">EUA04_15400</name>
</gene>
<keyword evidence="1" id="KW-0285">Flavoprotein</keyword>
<keyword evidence="2" id="KW-0288">FMN</keyword>
<dbReference type="InterPro" id="IPR050627">
    <property type="entry name" value="Nitroreductase/BluB"/>
</dbReference>
<evidence type="ECO:0000256" key="1">
    <source>
        <dbReference type="ARBA" id="ARBA00022630"/>
    </source>
</evidence>
<dbReference type="RefSeq" id="WP_133414022.1">
    <property type="nucleotide sequence ID" value="NZ_SDLP01000004.1"/>
</dbReference>
<name>A0A4R5X6V5_9MYCO</name>
<dbReference type="Pfam" id="PF00881">
    <property type="entry name" value="Nitroreductase"/>
    <property type="match status" value="1"/>
</dbReference>
<reference evidence="5 6" key="1">
    <citation type="submission" date="2019-01" db="EMBL/GenBank/DDBJ databases">
        <title>High-quality-draft genome sequences of five non-tuberculosis mycobacteriaceae isolated from a nosocomial environment.</title>
        <authorList>
            <person name="Tiago I."/>
            <person name="Alarico S."/>
            <person name="Pereira S.G."/>
            <person name="Coelho C."/>
            <person name="Maranha A."/>
            <person name="Empadinhas N."/>
        </authorList>
    </citation>
    <scope>NUCLEOTIDE SEQUENCE [LARGE SCALE GENOMIC DNA]</scope>
    <source>
        <strain evidence="5 6">22DIII</strain>
    </source>
</reference>
<proteinExistence type="predicted"/>
<dbReference type="InterPro" id="IPR000415">
    <property type="entry name" value="Nitroreductase-like"/>
</dbReference>